<dbReference type="InterPro" id="IPR008969">
    <property type="entry name" value="CarboxyPept-like_regulatory"/>
</dbReference>
<evidence type="ECO:0000313" key="2">
    <source>
        <dbReference type="EMBL" id="GLB49037.1"/>
    </source>
</evidence>
<protein>
    <submittedName>
        <fullName evidence="2">TonB-dependent receptor</fullName>
    </submittedName>
</protein>
<dbReference type="Pfam" id="PF13715">
    <property type="entry name" value="CarbopepD_reg_2"/>
    <property type="match status" value="1"/>
</dbReference>
<organism evidence="2 3">
    <name type="scientific">Neptunitalea lumnitzerae</name>
    <dbReference type="NCBI Taxonomy" id="2965509"/>
    <lineage>
        <taxon>Bacteria</taxon>
        <taxon>Pseudomonadati</taxon>
        <taxon>Bacteroidota</taxon>
        <taxon>Flavobacteriia</taxon>
        <taxon>Flavobacteriales</taxon>
        <taxon>Flavobacteriaceae</taxon>
        <taxon>Neptunitalea</taxon>
    </lineage>
</organism>
<proteinExistence type="predicted"/>
<dbReference type="Proteomes" id="UP001143543">
    <property type="component" value="Unassembled WGS sequence"/>
</dbReference>
<accession>A0ABQ5MI18</accession>
<dbReference type="Gene3D" id="2.60.40.1120">
    <property type="entry name" value="Carboxypeptidase-like, regulatory domain"/>
    <property type="match status" value="1"/>
</dbReference>
<reference evidence="2" key="1">
    <citation type="submission" date="2022-07" db="EMBL/GenBank/DDBJ databases">
        <title>Taxonomy of Novel Oxalotrophic and Methylotrophic Bacteria.</title>
        <authorList>
            <person name="Sahin N."/>
            <person name="Tani A."/>
        </authorList>
    </citation>
    <scope>NUCLEOTIDE SEQUENCE</scope>
    <source>
        <strain evidence="2">Y10</strain>
    </source>
</reference>
<comment type="caution">
    <text evidence="2">The sequence shown here is derived from an EMBL/GenBank/DDBJ whole genome shotgun (WGS) entry which is preliminary data.</text>
</comment>
<keyword evidence="1" id="KW-0732">Signal</keyword>
<dbReference type="SUPFAM" id="SSF56935">
    <property type="entry name" value="Porins"/>
    <property type="match status" value="1"/>
</dbReference>
<dbReference type="RefSeq" id="WP_281764654.1">
    <property type="nucleotide sequence ID" value="NZ_BRVO01000001.1"/>
</dbReference>
<dbReference type="SUPFAM" id="SSF49464">
    <property type="entry name" value="Carboxypeptidase regulatory domain-like"/>
    <property type="match status" value="1"/>
</dbReference>
<evidence type="ECO:0000313" key="3">
    <source>
        <dbReference type="Proteomes" id="UP001143543"/>
    </source>
</evidence>
<sequence length="900" mass="101833">MIRFLLAAVIALFASNTMYTQNITVKGVVRDQEGKTLEMANVIAINNETQNLDAFGISNTEGKYKLSLKSGTTYTLKISFLGYKPIEETYTAPNADTEKDFIMELAADELDAVEVTYEMPVTVKGDTIVYDSDAFTNGTEKKLEDVLKKLPGVEVNDDGEIEVEGKKVTKVMVEGKDFFDGDSKLATKNIPSDAVDKIEVLRNHNEVSQLKGLTNDEDNVALNIKLKEGKKNFWFGDITVAAGLDERYLAHPKLFYYNPKYSINIITDLNNIGELPFTMRDYFNFTGGFRNLNSRGGTSFSVSSNGLGLSTLQNNRAKEIDTRFGAANFSYSPTKTWDLSGFLIYSYSDTQLEEARIRKFADPDNANNQFGEEETAYTNTSQNTNLGLAKLSSTYKPSSNLQFDYDALLKLSDQEEATNVVSISSVTDEIDENKSQKPLSINQNANLYYTLNDKNIFALEAQHLYQNEDPFYNAIRAEQPFVGIVPTDNSQSVYNMNQEKKVETSKLEAKVDYYWVPGPKSNLNFTLGTTQSKQQFNSHIFQVLDDDSTLGFNEEELNNNVDFTFSDVYLGFHYKVVSGKFTFNPGFTAHTYKSTNEQLGTTVSDELVNIVPDVYVNFQMKKSQSLRFNYAISRQFTDVNNFAQGYVFSNYNSMYSGNRNLESALYHTVSLNFFSFNMFNFTNIFANVSYSKQLDAFKNSSAITGINQVSSTINSNFADDNLTFNGRYQRTFWKLKVATGANLSYAKRNNIVNLERSVSESFTQSYNGSIATNFREAPNVELGYSYSLNDYDNAGSTTVNYTDKPFVKFDAAFLNGFIFTADYDYYHFRSKDATVDNEYDFLDAALSYQKPDSSWEYSVEVTNLLNTTSLNQDSFSDLYNTTSQYYIQPRYVMLKIKYNL</sequence>
<gene>
    <name evidence="2" type="ORF">Y10_14050</name>
</gene>
<dbReference type="EMBL" id="BRVO01000001">
    <property type="protein sequence ID" value="GLB49037.1"/>
    <property type="molecule type" value="Genomic_DNA"/>
</dbReference>
<feature type="chain" id="PRO_5045709808" evidence="1">
    <location>
        <begin position="21"/>
        <end position="900"/>
    </location>
</feature>
<keyword evidence="2" id="KW-0675">Receptor</keyword>
<keyword evidence="3" id="KW-1185">Reference proteome</keyword>
<evidence type="ECO:0000256" key="1">
    <source>
        <dbReference type="SAM" id="SignalP"/>
    </source>
</evidence>
<feature type="signal peptide" evidence="1">
    <location>
        <begin position="1"/>
        <end position="20"/>
    </location>
</feature>
<name>A0ABQ5MI18_9FLAO</name>